<accession>A0A7C9DZM6</accession>
<reference evidence="1" key="2">
    <citation type="submission" date="2020-07" db="EMBL/GenBank/DDBJ databases">
        <authorList>
            <person name="Vera ALvarez R."/>
            <person name="Arias-Moreno D.M."/>
            <person name="Jimenez-Jacinto V."/>
            <person name="Jimenez-Bremont J.F."/>
            <person name="Swaminathan K."/>
            <person name="Moose S.P."/>
            <person name="Guerrero-Gonzalez M.L."/>
            <person name="Marino-Ramirez L."/>
            <person name="Landsman D."/>
            <person name="Rodriguez-Kessler M."/>
            <person name="Delgado-Sanchez P."/>
        </authorList>
    </citation>
    <scope>NUCLEOTIDE SEQUENCE</scope>
    <source>
        <tissue evidence="1">Cladode</tissue>
    </source>
</reference>
<dbReference type="AlphaFoldDB" id="A0A7C9DZM6"/>
<reference evidence="1" key="1">
    <citation type="journal article" date="2013" name="J. Plant Res.">
        <title>Effect of fungi and light on seed germination of three Opuntia species from semiarid lands of central Mexico.</title>
        <authorList>
            <person name="Delgado-Sanchez P."/>
            <person name="Jimenez-Bremont J.F."/>
            <person name="Guerrero-Gonzalez Mde L."/>
            <person name="Flores J."/>
        </authorList>
    </citation>
    <scope>NUCLEOTIDE SEQUENCE</scope>
    <source>
        <tissue evidence="1">Cladode</tissue>
    </source>
</reference>
<dbReference type="EMBL" id="GISG01156483">
    <property type="protein sequence ID" value="MBA4648649.1"/>
    <property type="molecule type" value="Transcribed_RNA"/>
</dbReference>
<protein>
    <submittedName>
        <fullName evidence="1">Uncharacterized protein</fullName>
    </submittedName>
</protein>
<proteinExistence type="predicted"/>
<organism evidence="1">
    <name type="scientific">Opuntia streptacantha</name>
    <name type="common">Prickly pear cactus</name>
    <name type="synonym">Opuntia cardona</name>
    <dbReference type="NCBI Taxonomy" id="393608"/>
    <lineage>
        <taxon>Eukaryota</taxon>
        <taxon>Viridiplantae</taxon>
        <taxon>Streptophyta</taxon>
        <taxon>Embryophyta</taxon>
        <taxon>Tracheophyta</taxon>
        <taxon>Spermatophyta</taxon>
        <taxon>Magnoliopsida</taxon>
        <taxon>eudicotyledons</taxon>
        <taxon>Gunneridae</taxon>
        <taxon>Pentapetalae</taxon>
        <taxon>Caryophyllales</taxon>
        <taxon>Cactineae</taxon>
        <taxon>Cactaceae</taxon>
        <taxon>Opuntioideae</taxon>
        <taxon>Opuntia</taxon>
    </lineage>
</organism>
<sequence length="105" mass="10911">MFGEMSISLKFSRSAKIALYGGSSSRAPPCFQRGNLMPLRSRIKCITSPGRNTSGGSSAALLSVDGTTCMNCDTGSSIGLPSIAEGSVQLSIKSLTTLSLPFPFT</sequence>
<dbReference type="EMBL" id="GISG01156490">
    <property type="protein sequence ID" value="MBA4648654.1"/>
    <property type="molecule type" value="Transcribed_RNA"/>
</dbReference>
<name>A0A7C9DZM6_OPUST</name>
<evidence type="ECO:0000313" key="1">
    <source>
        <dbReference type="EMBL" id="MBA4648649.1"/>
    </source>
</evidence>